<protein>
    <submittedName>
        <fullName evidence="2">Glycosyltransferase</fullName>
        <ecNumber evidence="2">2.4.-.-</ecNumber>
    </submittedName>
</protein>
<evidence type="ECO:0000259" key="1">
    <source>
        <dbReference type="Pfam" id="PF00534"/>
    </source>
</evidence>
<keyword evidence="2" id="KW-0808">Transferase</keyword>
<evidence type="ECO:0000313" key="3">
    <source>
        <dbReference type="Proteomes" id="UP001159371"/>
    </source>
</evidence>
<sequence length="386" mass="42881">MKKVLFISHDASRTGAPIVFLNFLRWFKDNTDIPFQILLRRGGELEPEFAALAPTLVHEQNTKHSLLKQAAKRLFKDNPIIKLQLQRQLAKANIGLIYSNTATNGNLLQALSHLNCPVISHIHELEIAIKRFAGDEFNQVKVVTNHYIACSGAVKSNLIQEHSILANKIDVIYETIPAISNSSRDWSTIRQQIRASLHLPDDAVVVGGSGTTDWRKGSDVFIQLARTVQAHSTSVPIYFLWVGGASPGTLNFWELQHDVKNAGLEGFVHFLGQKPNPLDYFAAFDIFALTSREDPYPLVCLEVASLGKPILCFDHAGGEKEFVESDCGFVVPYLDIQTMAEKIIALTNSVDLRQSLGGRGCNKVKEKHDVSITSPKIIEVIEKFMG</sequence>
<dbReference type="GO" id="GO:0016757">
    <property type="term" value="F:glycosyltransferase activity"/>
    <property type="evidence" value="ECO:0007669"/>
    <property type="project" value="UniProtKB-KW"/>
</dbReference>
<evidence type="ECO:0000313" key="2">
    <source>
        <dbReference type="EMBL" id="MDH6058051.1"/>
    </source>
</evidence>
<dbReference type="RefSeq" id="WP_280657353.1">
    <property type="nucleotide sequence ID" value="NZ_JANQDO010000090.1"/>
</dbReference>
<dbReference type="Gene3D" id="3.40.50.2000">
    <property type="entry name" value="Glycogen Phosphorylase B"/>
    <property type="match status" value="2"/>
</dbReference>
<name>A0ABT6K6Q1_9CYAN</name>
<keyword evidence="2" id="KW-0328">Glycosyltransferase</keyword>
<dbReference type="SUPFAM" id="SSF53756">
    <property type="entry name" value="UDP-Glycosyltransferase/glycogen phosphorylase"/>
    <property type="match status" value="1"/>
</dbReference>
<accession>A0ABT6K6Q1</accession>
<keyword evidence="3" id="KW-1185">Reference proteome</keyword>
<dbReference type="EC" id="2.4.-.-" evidence="2"/>
<feature type="domain" description="Glycosyl transferase family 1" evidence="1">
    <location>
        <begin position="190"/>
        <end position="357"/>
    </location>
</feature>
<gene>
    <name evidence="2" type="ORF">NWP19_15030</name>
</gene>
<comment type="caution">
    <text evidence="2">The sequence shown here is derived from an EMBL/GenBank/DDBJ whole genome shotgun (WGS) entry which is preliminary data.</text>
</comment>
<organism evidence="2 3">
    <name type="scientific">Umezakia ovalisporum FSS-43</name>
    <dbReference type="NCBI Taxonomy" id="2740520"/>
    <lineage>
        <taxon>Bacteria</taxon>
        <taxon>Bacillati</taxon>
        <taxon>Cyanobacteriota</taxon>
        <taxon>Cyanophyceae</taxon>
        <taxon>Nostocales</taxon>
        <taxon>Nodulariaceae</taxon>
        <taxon>Umezakia</taxon>
    </lineage>
</organism>
<dbReference type="PANTHER" id="PTHR12526">
    <property type="entry name" value="GLYCOSYLTRANSFERASE"/>
    <property type="match status" value="1"/>
</dbReference>
<dbReference type="InterPro" id="IPR001296">
    <property type="entry name" value="Glyco_trans_1"/>
</dbReference>
<dbReference type="Pfam" id="PF00534">
    <property type="entry name" value="Glycos_transf_1"/>
    <property type="match status" value="1"/>
</dbReference>
<reference evidence="2 3" key="1">
    <citation type="journal article" date="2023" name="J. Phycol.">
        <title>Chrysosporum ovalisporum is synonymous with the true-branching cyanobacterium Umezakia natans (Nostocales/Aphanizomenonaceae).</title>
        <authorList>
            <person name="McGregor G.B."/>
            <person name="Sendall B.C."/>
            <person name="Niiyama Y."/>
            <person name="Tuji A."/>
            <person name="Willis A."/>
        </authorList>
    </citation>
    <scope>NUCLEOTIDE SEQUENCE [LARGE SCALE GENOMIC DNA]</scope>
    <source>
        <strain evidence="2 3">FSS-43</strain>
    </source>
</reference>
<proteinExistence type="predicted"/>
<dbReference type="EMBL" id="JANQDO010000090">
    <property type="protein sequence ID" value="MDH6058051.1"/>
    <property type="molecule type" value="Genomic_DNA"/>
</dbReference>
<dbReference type="Proteomes" id="UP001159371">
    <property type="component" value="Unassembled WGS sequence"/>
</dbReference>